<dbReference type="EMBL" id="DWWA01000008">
    <property type="protein sequence ID" value="HJC71461.1"/>
    <property type="molecule type" value="Genomic_DNA"/>
</dbReference>
<comment type="caution">
    <text evidence="1">The sequence shown here is derived from an EMBL/GenBank/DDBJ whole genome shotgun (WGS) entry which is preliminary data.</text>
</comment>
<evidence type="ECO:0000313" key="1">
    <source>
        <dbReference type="EMBL" id="HJC71461.1"/>
    </source>
</evidence>
<sequence>MESQTGWAANAVSIGHAFAGEAPDCTFVSWKAQSREHTEQVIEFNNTDRFLLKSREILDYLRCLRGKEPLDASAWALLEARMRSAFLFDPESRARGQSVFEALCAHWLSCFAQEPSAQGISYHYDVKKVFGGSELSTGLTAIDLPDPARTRFYSFVRYAQDHLLRLYGPRPRSGKTDLPDLVFSCSQSGENSRADCPSSPTEGVVTINGSRDLSQVVRFNDGGCVYSVTLESTSSLNPYDYCLRVDAQGPRGMTSGNGYLYFTDARGDAYSLKIFSSARKEHTLRYNSDRPEIISIVWSNTKK</sequence>
<dbReference type="InterPro" id="IPR046653">
    <property type="entry name" value="DUF6765"/>
</dbReference>
<dbReference type="AlphaFoldDB" id="A0A9D2Q329"/>
<gene>
    <name evidence="1" type="ORF">H9698_01530</name>
</gene>
<dbReference type="Pfam" id="PF20551">
    <property type="entry name" value="DUF6765"/>
    <property type="match status" value="1"/>
</dbReference>
<dbReference type="Proteomes" id="UP000823918">
    <property type="component" value="Unassembled WGS sequence"/>
</dbReference>
<accession>A0A9D2Q329</accession>
<reference evidence="1" key="1">
    <citation type="journal article" date="2021" name="PeerJ">
        <title>Extensive microbial diversity within the chicken gut microbiome revealed by metagenomics and culture.</title>
        <authorList>
            <person name="Gilroy R."/>
            <person name="Ravi A."/>
            <person name="Getino M."/>
            <person name="Pursley I."/>
            <person name="Horton D.L."/>
            <person name="Alikhan N.F."/>
            <person name="Baker D."/>
            <person name="Gharbi K."/>
            <person name="Hall N."/>
            <person name="Watson M."/>
            <person name="Adriaenssens E.M."/>
            <person name="Foster-Nyarko E."/>
            <person name="Jarju S."/>
            <person name="Secka A."/>
            <person name="Antonio M."/>
            <person name="Oren A."/>
            <person name="Chaudhuri R.R."/>
            <person name="La Ragione R."/>
            <person name="Hildebrand F."/>
            <person name="Pallen M.J."/>
        </authorList>
    </citation>
    <scope>NUCLEOTIDE SEQUENCE</scope>
    <source>
        <strain evidence="1">5933</strain>
    </source>
</reference>
<evidence type="ECO:0000313" key="2">
    <source>
        <dbReference type="Proteomes" id="UP000823918"/>
    </source>
</evidence>
<protein>
    <submittedName>
        <fullName evidence="1">Uncharacterized protein</fullName>
    </submittedName>
</protein>
<name>A0A9D2Q329_9FIRM</name>
<reference evidence="1" key="2">
    <citation type="submission" date="2021-04" db="EMBL/GenBank/DDBJ databases">
        <authorList>
            <person name="Gilroy R."/>
        </authorList>
    </citation>
    <scope>NUCLEOTIDE SEQUENCE</scope>
    <source>
        <strain evidence="1">5933</strain>
    </source>
</reference>
<proteinExistence type="predicted"/>
<organism evidence="1 2">
    <name type="scientific">Candidatus Ruthenibacterium merdavium</name>
    <dbReference type="NCBI Taxonomy" id="2838752"/>
    <lineage>
        <taxon>Bacteria</taxon>
        <taxon>Bacillati</taxon>
        <taxon>Bacillota</taxon>
        <taxon>Clostridia</taxon>
        <taxon>Eubacteriales</taxon>
        <taxon>Oscillospiraceae</taxon>
        <taxon>Ruthenibacterium</taxon>
    </lineage>
</organism>